<evidence type="ECO:0000313" key="2">
    <source>
        <dbReference type="Proteomes" id="UP000593564"/>
    </source>
</evidence>
<evidence type="ECO:0000313" key="1">
    <source>
        <dbReference type="EMBL" id="KAF5943575.1"/>
    </source>
</evidence>
<reference evidence="1 2" key="2">
    <citation type="submission" date="2020-07" db="EMBL/GenBank/DDBJ databases">
        <title>Genome assembly of wild tea tree DASZ reveals pedigree and selection history of tea varieties.</title>
        <authorList>
            <person name="Zhang W."/>
        </authorList>
    </citation>
    <scope>NUCLEOTIDE SEQUENCE [LARGE SCALE GENOMIC DNA]</scope>
    <source>
        <strain evidence="2">cv. G240</strain>
        <tissue evidence="1">Leaf</tissue>
    </source>
</reference>
<dbReference type="Proteomes" id="UP000593564">
    <property type="component" value="Unassembled WGS sequence"/>
</dbReference>
<organism evidence="1 2">
    <name type="scientific">Camellia sinensis</name>
    <name type="common">Tea plant</name>
    <name type="synonym">Thea sinensis</name>
    <dbReference type="NCBI Taxonomy" id="4442"/>
    <lineage>
        <taxon>Eukaryota</taxon>
        <taxon>Viridiplantae</taxon>
        <taxon>Streptophyta</taxon>
        <taxon>Embryophyta</taxon>
        <taxon>Tracheophyta</taxon>
        <taxon>Spermatophyta</taxon>
        <taxon>Magnoliopsida</taxon>
        <taxon>eudicotyledons</taxon>
        <taxon>Gunneridae</taxon>
        <taxon>Pentapetalae</taxon>
        <taxon>asterids</taxon>
        <taxon>Ericales</taxon>
        <taxon>Theaceae</taxon>
        <taxon>Camellia</taxon>
    </lineage>
</organism>
<name>A0A7J7GTP4_CAMSI</name>
<sequence>MSETIGNAKETLGFIVRDRHGRRMFGIAYHIGKTSALVPKYHARAWNYCNVETKCIEDSN</sequence>
<gene>
    <name evidence="1" type="ORF">HYC85_017652</name>
</gene>
<accession>A0A7J7GTP4</accession>
<comment type="caution">
    <text evidence="1">The sequence shown here is derived from an EMBL/GenBank/DDBJ whole genome shotgun (WGS) entry which is preliminary data.</text>
</comment>
<dbReference type="EMBL" id="JACBKZ010000008">
    <property type="protein sequence ID" value="KAF5943575.1"/>
    <property type="molecule type" value="Genomic_DNA"/>
</dbReference>
<keyword evidence="2" id="KW-1185">Reference proteome</keyword>
<dbReference type="AlphaFoldDB" id="A0A7J7GTP4"/>
<proteinExistence type="predicted"/>
<protein>
    <submittedName>
        <fullName evidence="1">Uncharacterized protein</fullName>
    </submittedName>
</protein>
<reference evidence="2" key="1">
    <citation type="journal article" date="2020" name="Nat. Commun.">
        <title>Genome assembly of wild tea tree DASZ reveals pedigree and selection history of tea varieties.</title>
        <authorList>
            <person name="Zhang W."/>
            <person name="Zhang Y."/>
            <person name="Qiu H."/>
            <person name="Guo Y."/>
            <person name="Wan H."/>
            <person name="Zhang X."/>
            <person name="Scossa F."/>
            <person name="Alseekh S."/>
            <person name="Zhang Q."/>
            <person name="Wang P."/>
            <person name="Xu L."/>
            <person name="Schmidt M.H."/>
            <person name="Jia X."/>
            <person name="Li D."/>
            <person name="Zhu A."/>
            <person name="Guo F."/>
            <person name="Chen W."/>
            <person name="Ni D."/>
            <person name="Usadel B."/>
            <person name="Fernie A.R."/>
            <person name="Wen W."/>
        </authorList>
    </citation>
    <scope>NUCLEOTIDE SEQUENCE [LARGE SCALE GENOMIC DNA]</scope>
    <source>
        <strain evidence="2">cv. G240</strain>
    </source>
</reference>